<dbReference type="GO" id="GO:0003677">
    <property type="term" value="F:DNA binding"/>
    <property type="evidence" value="ECO:0007669"/>
    <property type="project" value="InterPro"/>
</dbReference>
<accession>A0A9D4MJS6</accession>
<evidence type="ECO:0000313" key="3">
    <source>
        <dbReference type="EMBL" id="KAH3877420.1"/>
    </source>
</evidence>
<dbReference type="Proteomes" id="UP000828390">
    <property type="component" value="Unassembled WGS sequence"/>
</dbReference>
<evidence type="ECO:0000256" key="1">
    <source>
        <dbReference type="SAM" id="MobiDB-lite"/>
    </source>
</evidence>
<feature type="region of interest" description="Disordered" evidence="1">
    <location>
        <begin position="137"/>
        <end position="157"/>
    </location>
</feature>
<dbReference type="Gene3D" id="1.10.10.60">
    <property type="entry name" value="Homeodomain-like"/>
    <property type="match status" value="1"/>
</dbReference>
<sequence length="234" mass="26743">MQTLESPVCSQARTFECKLSSNTFQQFVVPYKQLKSVLPKTNCGRVLLDSLQKVIECDTILSVCVYKPVRLCHSKSYLNMMSNKRKRKDLSLADKYEVIKLLDQKMPQAQIARKMVCSQGQVSRISSNQANIMEEYESNANPEQKRHRSGKAADVSSAHNLVHKCQVKRHPSVSKKKPVTWQRRWTSLNSSHLAGGNLDGKSEITSSSKNYMARKKMWIYQKLTTTSNMFFQTS</sequence>
<dbReference type="InterPro" id="IPR007889">
    <property type="entry name" value="HTH_Psq"/>
</dbReference>
<dbReference type="SUPFAM" id="SSF46689">
    <property type="entry name" value="Homeodomain-like"/>
    <property type="match status" value="1"/>
</dbReference>
<organism evidence="3 4">
    <name type="scientific">Dreissena polymorpha</name>
    <name type="common">Zebra mussel</name>
    <name type="synonym">Mytilus polymorpha</name>
    <dbReference type="NCBI Taxonomy" id="45954"/>
    <lineage>
        <taxon>Eukaryota</taxon>
        <taxon>Metazoa</taxon>
        <taxon>Spiralia</taxon>
        <taxon>Lophotrochozoa</taxon>
        <taxon>Mollusca</taxon>
        <taxon>Bivalvia</taxon>
        <taxon>Autobranchia</taxon>
        <taxon>Heteroconchia</taxon>
        <taxon>Euheterodonta</taxon>
        <taxon>Imparidentia</taxon>
        <taxon>Neoheterodontei</taxon>
        <taxon>Myida</taxon>
        <taxon>Dreissenoidea</taxon>
        <taxon>Dreissenidae</taxon>
        <taxon>Dreissena</taxon>
    </lineage>
</organism>
<evidence type="ECO:0000259" key="2">
    <source>
        <dbReference type="Pfam" id="PF04218"/>
    </source>
</evidence>
<proteinExistence type="predicted"/>
<keyword evidence="4" id="KW-1185">Reference proteome</keyword>
<reference evidence="3" key="1">
    <citation type="journal article" date="2019" name="bioRxiv">
        <title>The Genome of the Zebra Mussel, Dreissena polymorpha: A Resource for Invasive Species Research.</title>
        <authorList>
            <person name="McCartney M.A."/>
            <person name="Auch B."/>
            <person name="Kono T."/>
            <person name="Mallez S."/>
            <person name="Zhang Y."/>
            <person name="Obille A."/>
            <person name="Becker A."/>
            <person name="Abrahante J.E."/>
            <person name="Garbe J."/>
            <person name="Badalamenti J.P."/>
            <person name="Herman A."/>
            <person name="Mangelson H."/>
            <person name="Liachko I."/>
            <person name="Sullivan S."/>
            <person name="Sone E.D."/>
            <person name="Koren S."/>
            <person name="Silverstein K.A.T."/>
            <person name="Beckman K.B."/>
            <person name="Gohl D.M."/>
        </authorList>
    </citation>
    <scope>NUCLEOTIDE SEQUENCE</scope>
    <source>
        <strain evidence="3">Duluth1</strain>
        <tissue evidence="3">Whole animal</tissue>
    </source>
</reference>
<dbReference type="InterPro" id="IPR009057">
    <property type="entry name" value="Homeodomain-like_sf"/>
</dbReference>
<dbReference type="Pfam" id="PF04218">
    <property type="entry name" value="CENP-B_N"/>
    <property type="match status" value="1"/>
</dbReference>
<comment type="caution">
    <text evidence="3">The sequence shown here is derived from an EMBL/GenBank/DDBJ whole genome shotgun (WGS) entry which is preliminary data.</text>
</comment>
<feature type="domain" description="HTH psq-type" evidence="2">
    <location>
        <begin position="84"/>
        <end position="134"/>
    </location>
</feature>
<name>A0A9D4MJS6_DREPO</name>
<gene>
    <name evidence="3" type="ORF">DPMN_001286</name>
</gene>
<dbReference type="AlphaFoldDB" id="A0A9D4MJS6"/>
<evidence type="ECO:0000313" key="4">
    <source>
        <dbReference type="Proteomes" id="UP000828390"/>
    </source>
</evidence>
<protein>
    <recommendedName>
        <fullName evidence="2">HTH psq-type domain-containing protein</fullName>
    </recommendedName>
</protein>
<dbReference type="EMBL" id="JAIWYP010000001">
    <property type="protein sequence ID" value="KAH3877420.1"/>
    <property type="molecule type" value="Genomic_DNA"/>
</dbReference>
<reference evidence="3" key="2">
    <citation type="submission" date="2020-11" db="EMBL/GenBank/DDBJ databases">
        <authorList>
            <person name="McCartney M.A."/>
            <person name="Auch B."/>
            <person name="Kono T."/>
            <person name="Mallez S."/>
            <person name="Becker A."/>
            <person name="Gohl D.M."/>
            <person name="Silverstein K.A.T."/>
            <person name="Koren S."/>
            <person name="Bechman K.B."/>
            <person name="Herman A."/>
            <person name="Abrahante J.E."/>
            <person name="Garbe J."/>
        </authorList>
    </citation>
    <scope>NUCLEOTIDE SEQUENCE</scope>
    <source>
        <strain evidence="3">Duluth1</strain>
        <tissue evidence="3">Whole animal</tissue>
    </source>
</reference>